<dbReference type="GO" id="GO:0004674">
    <property type="term" value="F:protein serine/threonine kinase activity"/>
    <property type="evidence" value="ECO:0007669"/>
    <property type="project" value="UniProtKB-KW"/>
</dbReference>
<evidence type="ECO:0000256" key="7">
    <source>
        <dbReference type="ARBA" id="ARBA00023242"/>
    </source>
</evidence>
<dbReference type="GO" id="GO:0006351">
    <property type="term" value="P:DNA-templated transcription"/>
    <property type="evidence" value="ECO:0007669"/>
    <property type="project" value="InterPro"/>
</dbReference>
<feature type="compositionally biased region" description="Low complexity" evidence="10">
    <location>
        <begin position="1021"/>
        <end position="1035"/>
    </location>
</feature>
<dbReference type="EC" id="2.7.11.1" evidence="1"/>
<dbReference type="GO" id="GO:0050684">
    <property type="term" value="P:regulation of mRNA processing"/>
    <property type="evidence" value="ECO:0007669"/>
    <property type="project" value="TreeGrafter"/>
</dbReference>
<evidence type="ECO:0000256" key="2">
    <source>
        <dbReference type="ARBA" id="ARBA00022527"/>
    </source>
</evidence>
<feature type="region of interest" description="Disordered" evidence="10">
    <location>
        <begin position="677"/>
        <end position="700"/>
    </location>
</feature>
<dbReference type="FunFam" id="1.10.510.10:FF:000275">
    <property type="entry name" value="SRSF protein kinase 2 isoform X3"/>
    <property type="match status" value="1"/>
</dbReference>
<dbReference type="GO" id="GO:0005634">
    <property type="term" value="C:nucleus"/>
    <property type="evidence" value="ECO:0007669"/>
    <property type="project" value="TreeGrafter"/>
</dbReference>
<evidence type="ECO:0000256" key="5">
    <source>
        <dbReference type="ARBA" id="ARBA00022777"/>
    </source>
</evidence>
<evidence type="ECO:0000256" key="4">
    <source>
        <dbReference type="ARBA" id="ARBA00022741"/>
    </source>
</evidence>
<accession>A0A8H7IKS3</accession>
<dbReference type="InterPro" id="IPR011009">
    <property type="entry name" value="Kinase-like_dom_sf"/>
</dbReference>
<evidence type="ECO:0000313" key="13">
    <source>
        <dbReference type="Proteomes" id="UP000614334"/>
    </source>
</evidence>
<dbReference type="InterPro" id="IPR007219">
    <property type="entry name" value="XnlR_reg_dom"/>
</dbReference>
<dbReference type="PANTHER" id="PTHR47634">
    <property type="entry name" value="PROTEIN KINASE DOMAIN-CONTAINING PROTEIN-RELATED"/>
    <property type="match status" value="1"/>
</dbReference>
<evidence type="ECO:0000313" key="12">
    <source>
        <dbReference type="EMBL" id="KAF8761710.1"/>
    </source>
</evidence>
<organism evidence="12 13">
    <name type="scientific">Rhizoctonia solani</name>
    <dbReference type="NCBI Taxonomy" id="456999"/>
    <lineage>
        <taxon>Eukaryota</taxon>
        <taxon>Fungi</taxon>
        <taxon>Dikarya</taxon>
        <taxon>Basidiomycota</taxon>
        <taxon>Agaricomycotina</taxon>
        <taxon>Agaricomycetes</taxon>
        <taxon>Cantharellales</taxon>
        <taxon>Ceratobasidiaceae</taxon>
        <taxon>Rhizoctonia</taxon>
    </lineage>
</organism>
<evidence type="ECO:0000256" key="3">
    <source>
        <dbReference type="ARBA" id="ARBA00022679"/>
    </source>
</evidence>
<comment type="catalytic activity">
    <reaction evidence="9">
        <text>L-seryl-[protein] + ATP = O-phospho-L-seryl-[protein] + ADP + H(+)</text>
        <dbReference type="Rhea" id="RHEA:17989"/>
        <dbReference type="Rhea" id="RHEA-COMP:9863"/>
        <dbReference type="Rhea" id="RHEA-COMP:11604"/>
        <dbReference type="ChEBI" id="CHEBI:15378"/>
        <dbReference type="ChEBI" id="CHEBI:29999"/>
        <dbReference type="ChEBI" id="CHEBI:30616"/>
        <dbReference type="ChEBI" id="CHEBI:83421"/>
        <dbReference type="ChEBI" id="CHEBI:456216"/>
        <dbReference type="EC" id="2.7.11.1"/>
    </reaction>
</comment>
<dbReference type="PROSITE" id="PS50011">
    <property type="entry name" value="PROTEIN_KINASE_DOM"/>
    <property type="match status" value="1"/>
</dbReference>
<dbReference type="Proteomes" id="UP000614334">
    <property type="component" value="Unassembled WGS sequence"/>
</dbReference>
<sequence>MADRYSPTKDSGRALHRGTGCHICRQRKVEIKKSKITLLRDEISELRKRIHELESGSDQKPLPPSNPQQSLSPAAVPLSSWASSPALSDAHSINSFANQFNTLTPDQKPMFLAPVIPQMSLSPTYQQMSGIPGLSEFQSPILHEGAGWGEMAPSPNGALVYNQLEQPLTIEQTLHNLQIIMPYRLQCAFEIDIPSFRESLEDPDPNNQPHEALLNAIALMACYYDQTMRDGNRAQFFVERTRRSLQLSLTGVKSRKVIQQIQAGHLLSCYLYWTGSLLEGHAALAGAVSLARLCNLHKITSSDWRNRSDNLLEEPSAYRPQLRPLPSILDHSRARTAIEHGERIHCFWNLLLVDTGGSVSTGYPCQFTASDSDPGTKIETVYPLSLHEYMSVSARAQEPTSSYGDIFNPRYVSAQNDSPLVARIKGALLLHRAARLGTVGKAAHPGLDDEFSQQWFNLSQCLESFIGTLRPIPISAEARPKGTEITEERRNFLYMFIAWSLALCARVVMYNITPVAWRDTQRQTQAWSAADHIVQLIQTSKPSEDEMRMLDAMVGFSWMTAANFLINMRDTYTQRLGGPDNFDVGYVERLLDILDHATVQLLQRKEPESFGHATQGHTKLLQHRHRTLGHRSAHRLAIHWLNAAGHVERLGDEGMADFYVILRRGGERDPRFHVECGEESRTYGDRSPVLKGGASKGPAVVSPVNHTHMSLAVRGKTANLSLPFIRRRDGTLVYSNARAVPIPVPASSYASSSSGIQSAPTREMDMRELDKEEDLLDYADGGYLPVHIGDTFKEGRYLIRTVADQMSAAGDISAPSGLPKDRTSNRHVAIKVVKSAKTYTTAARDEVGILRFINSVYKDPGHENVVQFLDTFDHKAESDSGPSPVHVCMVFEPLGASLLTLIRAHRKGVPEHLVRQIATQVLAGLAFLHERCGIIHTNIMISLGSKHDIEAIVQAELATSPRSLSRMVGIPPGCQVWIFGSQPLPTSVSLPRTRSGQPDGLVRKMSTLAISTIPPQPEPGSASASTSASSSSTLAEALSTAPTSFMSTGKGITFGSTRSQKCLPAANKVSPVTIVCQSDGNGVTVTASSEASVQGLPERSPLMGEAQATDISEDVVGSAKPRDVVAKPCTPPCKGPSLLSQTAPKLEAPLTRPKSSISSKGDKDMIEVKIGDLGNASYCWKHFAENIQTRQYRCPEVILGAEWDATADVWSVGCIFFELLTSDVLFDPAERVGAWSRDDDHICQMIELLGPMDPRFALSGDYSKEIFRSDGVTLRNVPASKMSHWPLLDVFVQKYNYKREHAGRLADFLLPFLRIEPKARISAQDAQHLEWLKS</sequence>
<feature type="region of interest" description="Disordered" evidence="10">
    <location>
        <begin position="53"/>
        <end position="76"/>
    </location>
</feature>
<protein>
    <recommendedName>
        <fullName evidence="1">non-specific serine/threonine protein kinase</fullName>
        <ecNumber evidence="1">2.7.11.1</ecNumber>
    </recommendedName>
</protein>
<evidence type="ECO:0000256" key="8">
    <source>
        <dbReference type="ARBA" id="ARBA00047899"/>
    </source>
</evidence>
<dbReference type="Gene3D" id="3.30.200.20">
    <property type="entry name" value="Phosphorylase Kinase, domain 1"/>
    <property type="match status" value="1"/>
</dbReference>
<keyword evidence="4" id="KW-0547">Nucleotide-binding</keyword>
<dbReference type="EMBL" id="JACYCF010000001">
    <property type="protein sequence ID" value="KAF8761710.1"/>
    <property type="molecule type" value="Genomic_DNA"/>
</dbReference>
<dbReference type="InterPro" id="IPR051334">
    <property type="entry name" value="SRPK"/>
</dbReference>
<reference evidence="12" key="1">
    <citation type="submission" date="2020-09" db="EMBL/GenBank/DDBJ databases">
        <title>Comparative genome analyses of four rice-infecting Rhizoctonia solani isolates reveal extensive enrichment of homogalacturonan modification genes.</title>
        <authorList>
            <person name="Lee D.-Y."/>
            <person name="Jeon J."/>
            <person name="Kim K.-T."/>
            <person name="Cheong K."/>
            <person name="Song H."/>
            <person name="Choi G."/>
            <person name="Ko J."/>
            <person name="Opiyo S.O."/>
            <person name="Zuo S."/>
            <person name="Madhav S."/>
            <person name="Lee Y.-H."/>
            <person name="Wang G.-L."/>
        </authorList>
    </citation>
    <scope>NUCLEOTIDE SEQUENCE</scope>
    <source>
        <strain evidence="12">AG1-IA B2</strain>
    </source>
</reference>
<evidence type="ECO:0000259" key="11">
    <source>
        <dbReference type="PROSITE" id="PS50011"/>
    </source>
</evidence>
<dbReference type="Pfam" id="PF04082">
    <property type="entry name" value="Fungal_trans"/>
    <property type="match status" value="1"/>
</dbReference>
<dbReference type="InterPro" id="IPR000719">
    <property type="entry name" value="Prot_kinase_dom"/>
</dbReference>
<dbReference type="Gene3D" id="1.10.510.10">
    <property type="entry name" value="Transferase(Phosphotransferase) domain 1"/>
    <property type="match status" value="2"/>
</dbReference>
<evidence type="ECO:0000256" key="1">
    <source>
        <dbReference type="ARBA" id="ARBA00012513"/>
    </source>
</evidence>
<dbReference type="GO" id="GO:0005524">
    <property type="term" value="F:ATP binding"/>
    <property type="evidence" value="ECO:0007669"/>
    <property type="project" value="UniProtKB-KW"/>
</dbReference>
<feature type="compositionally biased region" description="Low complexity" evidence="10">
    <location>
        <begin position="67"/>
        <end position="76"/>
    </location>
</feature>
<keyword evidence="5 12" id="KW-0418">Kinase</keyword>
<dbReference type="CDD" id="cd12148">
    <property type="entry name" value="fungal_TF_MHR"/>
    <property type="match status" value="1"/>
</dbReference>
<proteinExistence type="predicted"/>
<evidence type="ECO:0000256" key="6">
    <source>
        <dbReference type="ARBA" id="ARBA00022840"/>
    </source>
</evidence>
<feature type="region of interest" description="Disordered" evidence="10">
    <location>
        <begin position="1011"/>
        <end position="1035"/>
    </location>
</feature>
<comment type="catalytic activity">
    <reaction evidence="8">
        <text>L-threonyl-[protein] + ATP = O-phospho-L-threonyl-[protein] + ADP + H(+)</text>
        <dbReference type="Rhea" id="RHEA:46608"/>
        <dbReference type="Rhea" id="RHEA-COMP:11060"/>
        <dbReference type="Rhea" id="RHEA-COMP:11605"/>
        <dbReference type="ChEBI" id="CHEBI:15378"/>
        <dbReference type="ChEBI" id="CHEBI:30013"/>
        <dbReference type="ChEBI" id="CHEBI:30616"/>
        <dbReference type="ChEBI" id="CHEBI:61977"/>
        <dbReference type="ChEBI" id="CHEBI:456216"/>
        <dbReference type="EC" id="2.7.11.1"/>
    </reaction>
</comment>
<name>A0A8H7IKS3_9AGAM</name>
<keyword evidence="3" id="KW-0808">Transferase</keyword>
<dbReference type="SUPFAM" id="SSF56112">
    <property type="entry name" value="Protein kinase-like (PK-like)"/>
    <property type="match status" value="1"/>
</dbReference>
<dbReference type="SMART" id="SM00220">
    <property type="entry name" value="S_TKc"/>
    <property type="match status" value="1"/>
</dbReference>
<keyword evidence="6" id="KW-0067">ATP-binding</keyword>
<dbReference type="GO" id="GO:0005737">
    <property type="term" value="C:cytoplasm"/>
    <property type="evidence" value="ECO:0007669"/>
    <property type="project" value="TreeGrafter"/>
</dbReference>
<comment type="caution">
    <text evidence="12">The sequence shown here is derived from an EMBL/GenBank/DDBJ whole genome shotgun (WGS) entry which is preliminary data.</text>
</comment>
<evidence type="ECO:0000256" key="10">
    <source>
        <dbReference type="SAM" id="MobiDB-lite"/>
    </source>
</evidence>
<dbReference type="GO" id="GO:0000245">
    <property type="term" value="P:spliceosomal complex assembly"/>
    <property type="evidence" value="ECO:0007669"/>
    <property type="project" value="TreeGrafter"/>
</dbReference>
<dbReference type="Pfam" id="PF00069">
    <property type="entry name" value="Pkinase"/>
    <property type="match status" value="2"/>
</dbReference>
<keyword evidence="7" id="KW-0539">Nucleus</keyword>
<dbReference type="PANTHER" id="PTHR47634:SF9">
    <property type="entry name" value="PROTEIN KINASE DOMAIN-CONTAINING PROTEIN-RELATED"/>
    <property type="match status" value="1"/>
</dbReference>
<keyword evidence="2" id="KW-0723">Serine/threonine-protein kinase</keyword>
<feature type="domain" description="Protein kinase" evidence="11">
    <location>
        <begin position="786"/>
        <end position="1332"/>
    </location>
</feature>
<dbReference type="GO" id="GO:0008270">
    <property type="term" value="F:zinc ion binding"/>
    <property type="evidence" value="ECO:0007669"/>
    <property type="project" value="InterPro"/>
</dbReference>
<gene>
    <name evidence="12" type="ORF">RHS01_00753</name>
</gene>
<dbReference type="GO" id="GO:0003677">
    <property type="term" value="F:DNA binding"/>
    <property type="evidence" value="ECO:0007669"/>
    <property type="project" value="InterPro"/>
</dbReference>
<evidence type="ECO:0000256" key="9">
    <source>
        <dbReference type="ARBA" id="ARBA00048679"/>
    </source>
</evidence>
<dbReference type="CDD" id="cd14725">
    <property type="entry name" value="ZIP_Gal4-like_2"/>
    <property type="match status" value="1"/>
</dbReference>